<dbReference type="PANTHER" id="PTHR43737">
    <property type="entry name" value="BLL7424 PROTEIN"/>
    <property type="match status" value="1"/>
</dbReference>
<sequence length="486" mass="54669">MEKELLEYGLNRNRRRFLSKLSLGIGSVALGSLLMPDLFNRSRSPEDLESGVTGLPDFAPKAKRVIYLFQNGAPSQLESFDYKPKLREMQGQDLPASIRDGQRLTGFTANQASLPLVGSFVDFKQYGESRAWVSDLFPKTAKIVDDICIIKSMHTEAINHDPALTFFQTGAQQGNRPSMGSWLSYGLGSENQNLPSFTVLISRGEGNSQGVYSKLWSNGFLDSIHQGVQFSSGEDPVLYLNDPKGLNRFDRRQMLDKLAQLNQWSYEEIHDPEINTKIQQYEMAYRMQTTVPDVLDISKEPQSIIDLYGEDCKKPGTFAANCLLARKLSEEGVRFVQLYHQGWDQHVNLPKEITGQAMDVDQASAALVTDLKQRGLLDETLVVWGGEFGRTNFSQGELTKDNYGRDHHPRCFSIWMAGGGIKPGIVYGETDEFGYNITKNPVHVHDFQATLLHQLGLDHEKLIYKHLGRRFRLTDVAGKVVKDIIA</sequence>
<name>A0ABT8CD88_9BACT</name>
<proteinExistence type="predicted"/>
<organism evidence="1 2">
    <name type="scientific">Cyclobacterium jeungdonense</name>
    <dbReference type="NCBI Taxonomy" id="708087"/>
    <lineage>
        <taxon>Bacteria</taxon>
        <taxon>Pseudomonadati</taxon>
        <taxon>Bacteroidota</taxon>
        <taxon>Cytophagia</taxon>
        <taxon>Cytophagales</taxon>
        <taxon>Cyclobacteriaceae</taxon>
        <taxon>Cyclobacterium</taxon>
    </lineage>
</organism>
<evidence type="ECO:0000313" key="2">
    <source>
        <dbReference type="Proteomes" id="UP001236663"/>
    </source>
</evidence>
<comment type="caution">
    <text evidence="1">The sequence shown here is derived from an EMBL/GenBank/DDBJ whole genome shotgun (WGS) entry which is preliminary data.</text>
</comment>
<dbReference type="Gene3D" id="3.40.720.10">
    <property type="entry name" value="Alkaline Phosphatase, subunit A"/>
    <property type="match status" value="1"/>
</dbReference>
<dbReference type="PANTHER" id="PTHR43737:SF1">
    <property type="entry name" value="DUF1501 DOMAIN-CONTAINING PROTEIN"/>
    <property type="match status" value="1"/>
</dbReference>
<accession>A0ABT8CD88</accession>
<evidence type="ECO:0000313" key="1">
    <source>
        <dbReference type="EMBL" id="MDN3690042.1"/>
    </source>
</evidence>
<dbReference type="EMBL" id="JAUFQS010000047">
    <property type="protein sequence ID" value="MDN3690042.1"/>
    <property type="molecule type" value="Genomic_DNA"/>
</dbReference>
<dbReference type="Pfam" id="PF07394">
    <property type="entry name" value="DUF1501"/>
    <property type="match status" value="1"/>
</dbReference>
<reference evidence="2" key="1">
    <citation type="journal article" date="2019" name="Int. J. Syst. Evol. Microbiol.">
        <title>The Global Catalogue of Microorganisms (GCM) 10K type strain sequencing project: providing services to taxonomists for standard genome sequencing and annotation.</title>
        <authorList>
            <consortium name="The Broad Institute Genomics Platform"/>
            <consortium name="The Broad Institute Genome Sequencing Center for Infectious Disease"/>
            <person name="Wu L."/>
            <person name="Ma J."/>
        </authorList>
    </citation>
    <scope>NUCLEOTIDE SEQUENCE [LARGE SCALE GENOMIC DNA]</scope>
    <source>
        <strain evidence="2">CECT 7706</strain>
    </source>
</reference>
<keyword evidence="2" id="KW-1185">Reference proteome</keyword>
<dbReference type="Proteomes" id="UP001236663">
    <property type="component" value="Unassembled WGS sequence"/>
</dbReference>
<dbReference type="InterPro" id="IPR010869">
    <property type="entry name" value="DUF1501"/>
</dbReference>
<dbReference type="SUPFAM" id="SSF53649">
    <property type="entry name" value="Alkaline phosphatase-like"/>
    <property type="match status" value="1"/>
</dbReference>
<dbReference type="InterPro" id="IPR017850">
    <property type="entry name" value="Alkaline_phosphatase_core_sf"/>
</dbReference>
<dbReference type="RefSeq" id="WP_163383435.1">
    <property type="nucleotide sequence ID" value="NZ_JAUFQS010000047.1"/>
</dbReference>
<gene>
    <name evidence="1" type="ORF">QWZ15_19620</name>
</gene>
<protein>
    <submittedName>
        <fullName evidence="1">DUF1501 domain-containing protein</fullName>
    </submittedName>
</protein>